<dbReference type="RefSeq" id="WP_345120166.1">
    <property type="nucleotide sequence ID" value="NZ_BAABDI010000001.1"/>
</dbReference>
<dbReference type="Proteomes" id="UP001501556">
    <property type="component" value="Unassembled WGS sequence"/>
</dbReference>
<evidence type="ECO:0008006" key="4">
    <source>
        <dbReference type="Google" id="ProtNLM"/>
    </source>
</evidence>
<sequence length="233" mass="25040">MKKLILLALVVASTQSIQAQSIAAGTISLGGGIGYSRSSNKVSGTSNNTAYSNEGITSQFSFTPTVGYFVADNLEVGLNLGYTSYHQFYTTTKSSPVVVVAELDPTTTLRVGPFVRYYKMLTEQFGLIGTLGLGYQNQRSQNYNNNNGPNSGIYDTKASGFYAGLTPGIVFFPIPKLGLSASMGSLGYGRLKYEHPSGGNTQLFKDYESNISDFGANFGLNQLVFGGTYYFGR</sequence>
<evidence type="ECO:0000256" key="1">
    <source>
        <dbReference type="SAM" id="SignalP"/>
    </source>
</evidence>
<dbReference type="Gene3D" id="2.40.160.20">
    <property type="match status" value="1"/>
</dbReference>
<dbReference type="InterPro" id="IPR011250">
    <property type="entry name" value="OMP/PagP_B-barrel"/>
</dbReference>
<name>A0ABP7P3H3_9BACT</name>
<dbReference type="EMBL" id="BAABDI010000001">
    <property type="protein sequence ID" value="GAA3959073.1"/>
    <property type="molecule type" value="Genomic_DNA"/>
</dbReference>
<feature type="chain" id="PRO_5047398211" description="Outer membrane protein beta-barrel domain-containing protein" evidence="1">
    <location>
        <begin position="20"/>
        <end position="233"/>
    </location>
</feature>
<keyword evidence="3" id="KW-1185">Reference proteome</keyword>
<keyword evidence="1" id="KW-0732">Signal</keyword>
<feature type="signal peptide" evidence="1">
    <location>
        <begin position="1"/>
        <end position="19"/>
    </location>
</feature>
<comment type="caution">
    <text evidence="2">The sequence shown here is derived from an EMBL/GenBank/DDBJ whole genome shotgun (WGS) entry which is preliminary data.</text>
</comment>
<gene>
    <name evidence="2" type="ORF">GCM10022407_02820</name>
</gene>
<accession>A0ABP7P3H3</accession>
<proteinExistence type="predicted"/>
<organism evidence="2 3">
    <name type="scientific">Hymenobacter antarcticus</name>
    <dbReference type="NCBI Taxonomy" id="486270"/>
    <lineage>
        <taxon>Bacteria</taxon>
        <taxon>Pseudomonadati</taxon>
        <taxon>Bacteroidota</taxon>
        <taxon>Cytophagia</taxon>
        <taxon>Cytophagales</taxon>
        <taxon>Hymenobacteraceae</taxon>
        <taxon>Hymenobacter</taxon>
    </lineage>
</organism>
<dbReference type="SUPFAM" id="SSF56925">
    <property type="entry name" value="OMPA-like"/>
    <property type="match status" value="1"/>
</dbReference>
<evidence type="ECO:0000313" key="2">
    <source>
        <dbReference type="EMBL" id="GAA3959073.1"/>
    </source>
</evidence>
<reference evidence="3" key="1">
    <citation type="journal article" date="2019" name="Int. J. Syst. Evol. Microbiol.">
        <title>The Global Catalogue of Microorganisms (GCM) 10K type strain sequencing project: providing services to taxonomists for standard genome sequencing and annotation.</title>
        <authorList>
            <consortium name="The Broad Institute Genomics Platform"/>
            <consortium name="The Broad Institute Genome Sequencing Center for Infectious Disease"/>
            <person name="Wu L."/>
            <person name="Ma J."/>
        </authorList>
    </citation>
    <scope>NUCLEOTIDE SEQUENCE [LARGE SCALE GENOMIC DNA]</scope>
    <source>
        <strain evidence="3">JCM 17217</strain>
    </source>
</reference>
<protein>
    <recommendedName>
        <fullName evidence="4">Outer membrane protein beta-barrel domain-containing protein</fullName>
    </recommendedName>
</protein>
<evidence type="ECO:0000313" key="3">
    <source>
        <dbReference type="Proteomes" id="UP001501556"/>
    </source>
</evidence>